<sequence length="415" mass="46955">PLSSVPARSPLPPPPSLTGTGPKGMATPRKAGMPLDVVKALDPRQLKPDNMETERILTVLDETTVKLEITGLILRIIGSLERYARMLGPEMTSSLLEHQKLSMEVQHLLSSPGNEKSRRAVEQRLKCSMRNILRLFMANPLLYHGLKYRIRLRESPADVFIKAFMEFRDFTLERLLTSPDKEKEKIQLMEDISLQVEKNTEMISALQEELAAAIQTRDEEVNRKDKTIENLKTSIENLAKSGKADIQQIIKEGEKQQKEDEKASQERCARLKQDIQRLRVHLNALVLKHRASELVLRKVKRRRALGGKCDFTESSQKSFPIPLPWPGTPSTIPDSSKAQCPTWPWTLPGIQGQPQLLWAPCARACPPPREQFLPNNPSIPALWQWEAIPCVLSLHPLSPVPLQLSWSPFRPCQGL</sequence>
<keyword evidence="6" id="KW-0282">Flagellum</keyword>
<dbReference type="InterPro" id="IPR042815">
    <property type="entry name" value="DRC10"/>
</dbReference>
<evidence type="ECO:0000256" key="2">
    <source>
        <dbReference type="ARBA" id="ARBA00004611"/>
    </source>
</evidence>
<organism evidence="12 13">
    <name type="scientific">Catharus ustulatus</name>
    <name type="common">Russet-backed thrush</name>
    <name type="synonym">Hylocichla ustulatus</name>
    <dbReference type="NCBI Taxonomy" id="91951"/>
    <lineage>
        <taxon>Eukaryota</taxon>
        <taxon>Metazoa</taxon>
        <taxon>Chordata</taxon>
        <taxon>Craniata</taxon>
        <taxon>Vertebrata</taxon>
        <taxon>Euteleostomi</taxon>
        <taxon>Archelosauria</taxon>
        <taxon>Archosauria</taxon>
        <taxon>Dinosauria</taxon>
        <taxon>Saurischia</taxon>
        <taxon>Theropoda</taxon>
        <taxon>Coelurosauria</taxon>
        <taxon>Aves</taxon>
        <taxon>Neognathae</taxon>
        <taxon>Neoaves</taxon>
        <taxon>Telluraves</taxon>
        <taxon>Australaves</taxon>
        <taxon>Passeriformes</taxon>
        <taxon>Turdidae</taxon>
        <taxon>Catharus</taxon>
    </lineage>
</organism>
<reference evidence="12" key="3">
    <citation type="submission" date="2025-09" db="UniProtKB">
        <authorList>
            <consortium name="Ensembl"/>
        </authorList>
    </citation>
    <scope>IDENTIFICATION</scope>
</reference>
<evidence type="ECO:0000256" key="7">
    <source>
        <dbReference type="ARBA" id="ARBA00023069"/>
    </source>
</evidence>
<proteinExistence type="inferred from homology"/>
<evidence type="ECO:0000313" key="13">
    <source>
        <dbReference type="Proteomes" id="UP000694563"/>
    </source>
</evidence>
<comment type="similarity">
    <text evidence="3">Belongs to the DRC10 family.</text>
</comment>
<keyword evidence="7" id="KW-0969">Cilium</keyword>
<dbReference type="Proteomes" id="UP000694563">
    <property type="component" value="Chromosome 18"/>
</dbReference>
<keyword evidence="5" id="KW-0963">Cytoplasm</keyword>
<evidence type="ECO:0000256" key="10">
    <source>
        <dbReference type="SAM" id="Coils"/>
    </source>
</evidence>
<keyword evidence="9" id="KW-0966">Cell projection</keyword>
<evidence type="ECO:0000256" key="11">
    <source>
        <dbReference type="SAM" id="MobiDB-lite"/>
    </source>
</evidence>
<evidence type="ECO:0000256" key="8">
    <source>
        <dbReference type="ARBA" id="ARBA00023212"/>
    </source>
</evidence>
<feature type="coiled-coil region" evidence="10">
    <location>
        <begin position="189"/>
        <end position="241"/>
    </location>
</feature>
<comment type="function">
    <text evidence="1">Component of the nexin-dynein regulatory complex (N-DRC), a key regulator of ciliary/flagellar motility which maintains the alignment and integrity of the distal axoneme and regulates microtubule sliding in motile axonemes.</text>
</comment>
<accession>A0A8C3UZJ4</accession>
<dbReference type="Ensembl" id="ENSCUST00005019815.1">
    <property type="protein sequence ID" value="ENSCUSP00005019091.1"/>
    <property type="gene ID" value="ENSCUSG00005012244.1"/>
</dbReference>
<evidence type="ECO:0000256" key="1">
    <source>
        <dbReference type="ARBA" id="ARBA00003029"/>
    </source>
</evidence>
<keyword evidence="8" id="KW-0206">Cytoskeleton</keyword>
<protein>
    <recommendedName>
        <fullName evidence="4">Dynein regulatory complex protein 10</fullName>
    </recommendedName>
</protein>
<keyword evidence="13" id="KW-1185">Reference proteome</keyword>
<name>A0A8C3UZJ4_CATUS</name>
<evidence type="ECO:0000256" key="9">
    <source>
        <dbReference type="ARBA" id="ARBA00023273"/>
    </source>
</evidence>
<evidence type="ECO:0000256" key="3">
    <source>
        <dbReference type="ARBA" id="ARBA00009071"/>
    </source>
</evidence>
<evidence type="ECO:0000256" key="6">
    <source>
        <dbReference type="ARBA" id="ARBA00022846"/>
    </source>
</evidence>
<evidence type="ECO:0000313" key="12">
    <source>
        <dbReference type="Ensembl" id="ENSCUSP00005019091.1"/>
    </source>
</evidence>
<keyword evidence="10" id="KW-0175">Coiled coil</keyword>
<comment type="subcellular location">
    <subcellularLocation>
        <location evidence="2">Cytoplasm</location>
        <location evidence="2">Cytoskeleton</location>
        <location evidence="2">Flagellum axoneme</location>
    </subcellularLocation>
</comment>
<evidence type="ECO:0000256" key="5">
    <source>
        <dbReference type="ARBA" id="ARBA00022490"/>
    </source>
</evidence>
<feature type="region of interest" description="Disordered" evidence="11">
    <location>
        <begin position="1"/>
        <end position="34"/>
    </location>
</feature>
<dbReference type="AlphaFoldDB" id="A0A8C3UZJ4"/>
<reference evidence="12" key="2">
    <citation type="submission" date="2025-08" db="UniProtKB">
        <authorList>
            <consortium name="Ensembl"/>
        </authorList>
    </citation>
    <scope>IDENTIFICATION</scope>
</reference>
<dbReference type="PANTHER" id="PTHR31598:SF1">
    <property type="entry name" value="DYNEIN REGULATORY COMPLEX PROTEIN 10"/>
    <property type="match status" value="1"/>
</dbReference>
<reference evidence="12" key="1">
    <citation type="submission" date="2020-10" db="EMBL/GenBank/DDBJ databases">
        <title>Catharus ustulatus (Swainson's thrush) genome, bCatUst1, primary haplotype v2.</title>
        <authorList>
            <person name="Delmore K."/>
            <person name="Vafadar M."/>
            <person name="Formenti G."/>
            <person name="Chow W."/>
            <person name="Pelan S."/>
            <person name="Howe K."/>
            <person name="Rhie A."/>
            <person name="Mountcastle J."/>
            <person name="Haase B."/>
            <person name="Fedrigo O."/>
            <person name="Jarvis E.D."/>
        </authorList>
    </citation>
    <scope>NUCLEOTIDE SEQUENCE [LARGE SCALE GENOMIC DNA]</scope>
</reference>
<dbReference type="PANTHER" id="PTHR31598">
    <property type="entry name" value="IQ DOMAIN-CONTAINING PROTEIN D"/>
    <property type="match status" value="1"/>
</dbReference>
<evidence type="ECO:0000256" key="4">
    <source>
        <dbReference type="ARBA" id="ARBA00021752"/>
    </source>
</evidence>